<keyword evidence="8 14" id="KW-0862">Zinc</keyword>
<dbReference type="GO" id="GO:0006428">
    <property type="term" value="P:isoleucyl-tRNA aminoacylation"/>
    <property type="evidence" value="ECO:0007669"/>
    <property type="project" value="UniProtKB-UniRule"/>
</dbReference>
<dbReference type="PRINTS" id="PR00984">
    <property type="entry name" value="TRNASYNTHILE"/>
</dbReference>
<dbReference type="NCBIfam" id="TIGR00392">
    <property type="entry name" value="ileS"/>
    <property type="match status" value="1"/>
</dbReference>
<evidence type="ECO:0000256" key="3">
    <source>
        <dbReference type="ARBA" id="ARBA00011245"/>
    </source>
</evidence>
<evidence type="ECO:0000259" key="17">
    <source>
        <dbReference type="Pfam" id="PF08264"/>
    </source>
</evidence>
<dbReference type="RefSeq" id="WP_154371831.1">
    <property type="nucleotide sequence ID" value="NZ_WKJJ01000003.1"/>
</dbReference>
<dbReference type="Proteomes" id="UP000446768">
    <property type="component" value="Unassembled WGS sequence"/>
</dbReference>
<feature type="domain" description="Methionyl/Valyl/Leucyl/Isoleucyl-tRNA synthetase anticodon-binding" evidence="17">
    <location>
        <begin position="706"/>
        <end position="864"/>
    </location>
</feature>
<dbReference type="GO" id="GO:0000049">
    <property type="term" value="F:tRNA binding"/>
    <property type="evidence" value="ECO:0007669"/>
    <property type="project" value="InterPro"/>
</dbReference>
<dbReference type="HAMAP" id="MF_02002">
    <property type="entry name" value="Ile_tRNA_synth_type1"/>
    <property type="match status" value="1"/>
</dbReference>
<dbReference type="AlphaFoldDB" id="A0A7X2IKX4"/>
<gene>
    <name evidence="14 18" type="primary">ileS</name>
    <name evidence="18" type="ORF">GJ700_06475</name>
</gene>
<keyword evidence="19" id="KW-1185">Reference proteome</keyword>
<dbReference type="InterPro" id="IPR009080">
    <property type="entry name" value="tRNAsynth_Ia_anticodon-bd"/>
</dbReference>
<comment type="similarity">
    <text evidence="2 14">Belongs to the class-I aminoacyl-tRNA synthetase family. IleS type 1 subfamily.</text>
</comment>
<feature type="binding site" evidence="14">
    <location>
        <position position="915"/>
    </location>
    <ligand>
        <name>Zn(2+)</name>
        <dbReference type="ChEBI" id="CHEBI:29105"/>
    </ligand>
</feature>
<dbReference type="Pfam" id="PF00133">
    <property type="entry name" value="tRNA-synt_1"/>
    <property type="match status" value="1"/>
</dbReference>
<dbReference type="FunFam" id="3.40.50.620:FF:000048">
    <property type="entry name" value="Isoleucine--tRNA ligase"/>
    <property type="match status" value="1"/>
</dbReference>
<protein>
    <recommendedName>
        <fullName evidence="14">Isoleucine--tRNA ligase</fullName>
        <ecNumber evidence="14">6.1.1.5</ecNumber>
    </recommendedName>
    <alternativeName>
        <fullName evidence="14">Isoleucyl-tRNA synthetase</fullName>
        <shortName evidence="14">IleRS</shortName>
    </alternativeName>
</protein>
<organism evidence="18 19">
    <name type="scientific">Pseudoduganella rivuli</name>
    <dbReference type="NCBI Taxonomy" id="2666085"/>
    <lineage>
        <taxon>Bacteria</taxon>
        <taxon>Pseudomonadati</taxon>
        <taxon>Pseudomonadota</taxon>
        <taxon>Betaproteobacteria</taxon>
        <taxon>Burkholderiales</taxon>
        <taxon>Oxalobacteraceae</taxon>
        <taxon>Telluria group</taxon>
        <taxon>Pseudoduganella</taxon>
    </lineage>
</organism>
<evidence type="ECO:0000256" key="10">
    <source>
        <dbReference type="ARBA" id="ARBA00022917"/>
    </source>
</evidence>
<feature type="binding site" evidence="14">
    <location>
        <position position="938"/>
    </location>
    <ligand>
        <name>Zn(2+)</name>
        <dbReference type="ChEBI" id="CHEBI:29105"/>
    </ligand>
</feature>
<evidence type="ECO:0000313" key="18">
    <source>
        <dbReference type="EMBL" id="MRV71363.1"/>
    </source>
</evidence>
<keyword evidence="9 14" id="KW-0067">ATP-binding</keyword>
<dbReference type="SUPFAM" id="SSF50677">
    <property type="entry name" value="ValRS/IleRS/LeuRS editing domain"/>
    <property type="match status" value="1"/>
</dbReference>
<evidence type="ECO:0000256" key="11">
    <source>
        <dbReference type="ARBA" id="ARBA00023146"/>
    </source>
</evidence>
<name>A0A7X2IKX4_9BURK</name>
<dbReference type="Gene3D" id="1.10.730.20">
    <property type="match status" value="1"/>
</dbReference>
<comment type="domain">
    <text evidence="14">IleRS has two distinct active sites: one for aminoacylation and one for editing. The misactivated valine is translocated from the active site to the editing site, which sterically excludes the correctly activated isoleucine. The single editing site contains two valyl binding pockets, one specific for each substrate (Val-AMP or Val-tRNA(Ile)).</text>
</comment>
<evidence type="ECO:0000256" key="9">
    <source>
        <dbReference type="ARBA" id="ARBA00022840"/>
    </source>
</evidence>
<evidence type="ECO:0000256" key="8">
    <source>
        <dbReference type="ARBA" id="ARBA00022833"/>
    </source>
</evidence>
<evidence type="ECO:0000259" key="16">
    <source>
        <dbReference type="Pfam" id="PF06827"/>
    </source>
</evidence>
<dbReference type="InterPro" id="IPR002300">
    <property type="entry name" value="aa-tRNA-synth_Ia"/>
</dbReference>
<evidence type="ECO:0000256" key="12">
    <source>
        <dbReference type="ARBA" id="ARBA00025217"/>
    </source>
</evidence>
<dbReference type="InterPro" id="IPR009008">
    <property type="entry name" value="Val/Leu/Ile-tRNA-synth_edit"/>
</dbReference>
<feature type="domain" description="Zinc finger FPG/IleRS-type" evidence="16">
    <location>
        <begin position="914"/>
        <end position="938"/>
    </location>
</feature>
<dbReference type="InterPro" id="IPR010663">
    <property type="entry name" value="Znf_FPG/IleRS"/>
</dbReference>
<comment type="caution">
    <text evidence="18">The sequence shown here is derived from an EMBL/GenBank/DDBJ whole genome shotgun (WGS) entry which is preliminary data.</text>
</comment>
<comment type="subcellular location">
    <subcellularLocation>
        <location evidence="1 14">Cytoplasm</location>
    </subcellularLocation>
</comment>
<dbReference type="InterPro" id="IPR014729">
    <property type="entry name" value="Rossmann-like_a/b/a_fold"/>
</dbReference>
<comment type="catalytic activity">
    <reaction evidence="13 14">
        <text>tRNA(Ile) + L-isoleucine + ATP = L-isoleucyl-tRNA(Ile) + AMP + diphosphate</text>
        <dbReference type="Rhea" id="RHEA:11060"/>
        <dbReference type="Rhea" id="RHEA-COMP:9666"/>
        <dbReference type="Rhea" id="RHEA-COMP:9695"/>
        <dbReference type="ChEBI" id="CHEBI:30616"/>
        <dbReference type="ChEBI" id="CHEBI:33019"/>
        <dbReference type="ChEBI" id="CHEBI:58045"/>
        <dbReference type="ChEBI" id="CHEBI:78442"/>
        <dbReference type="ChEBI" id="CHEBI:78528"/>
        <dbReference type="ChEBI" id="CHEBI:456215"/>
        <dbReference type="EC" id="6.1.1.5"/>
    </reaction>
</comment>
<comment type="function">
    <text evidence="12 14">Catalyzes the attachment of isoleucine to tRNA(Ile). As IleRS can inadvertently accommodate and process structurally similar amino acids such as valine, to avoid such errors it has two additional distinct tRNA(Ile)-dependent editing activities. One activity is designated as 'pretransfer' editing and involves the hydrolysis of activated Val-AMP. The other activity is designated 'posttransfer' editing and involves deacylation of mischarged Val-tRNA(Ile).</text>
</comment>
<dbReference type="InterPro" id="IPR023585">
    <property type="entry name" value="Ile-tRNA-ligase_type1"/>
</dbReference>
<feature type="short sequence motif" description="'KMSKS' region" evidence="14">
    <location>
        <begin position="623"/>
        <end position="627"/>
    </location>
</feature>
<dbReference type="Pfam" id="PF08264">
    <property type="entry name" value="Anticodon_1"/>
    <property type="match status" value="1"/>
</dbReference>
<evidence type="ECO:0000256" key="7">
    <source>
        <dbReference type="ARBA" id="ARBA00022741"/>
    </source>
</evidence>
<evidence type="ECO:0000259" key="15">
    <source>
        <dbReference type="Pfam" id="PF00133"/>
    </source>
</evidence>
<dbReference type="PANTHER" id="PTHR42765:SF1">
    <property type="entry name" value="ISOLEUCINE--TRNA LIGASE, MITOCHONDRIAL"/>
    <property type="match status" value="1"/>
</dbReference>
<dbReference type="Pfam" id="PF06827">
    <property type="entry name" value="zf-FPG_IleRS"/>
    <property type="match status" value="1"/>
</dbReference>
<proteinExistence type="inferred from homology"/>
<evidence type="ECO:0000313" key="19">
    <source>
        <dbReference type="Proteomes" id="UP000446768"/>
    </source>
</evidence>
<evidence type="ECO:0000256" key="5">
    <source>
        <dbReference type="ARBA" id="ARBA00022598"/>
    </source>
</evidence>
<dbReference type="EMBL" id="WKJJ01000003">
    <property type="protein sequence ID" value="MRV71363.1"/>
    <property type="molecule type" value="Genomic_DNA"/>
</dbReference>
<dbReference type="GO" id="GO:0004822">
    <property type="term" value="F:isoleucine-tRNA ligase activity"/>
    <property type="evidence" value="ECO:0007669"/>
    <property type="project" value="UniProtKB-UniRule"/>
</dbReference>
<dbReference type="PROSITE" id="PS00178">
    <property type="entry name" value="AA_TRNA_LIGASE_I"/>
    <property type="match status" value="1"/>
</dbReference>
<evidence type="ECO:0000256" key="2">
    <source>
        <dbReference type="ARBA" id="ARBA00006887"/>
    </source>
</evidence>
<dbReference type="FunFam" id="3.40.50.620:FF:000042">
    <property type="entry name" value="Isoleucine--tRNA ligase"/>
    <property type="match status" value="1"/>
</dbReference>
<keyword evidence="7 14" id="KW-0547">Nucleotide-binding</keyword>
<evidence type="ECO:0000256" key="1">
    <source>
        <dbReference type="ARBA" id="ARBA00004496"/>
    </source>
</evidence>
<keyword evidence="4 14" id="KW-0963">Cytoplasm</keyword>
<keyword evidence="11 14" id="KW-0030">Aminoacyl-tRNA synthetase</keyword>
<dbReference type="SUPFAM" id="SSF52374">
    <property type="entry name" value="Nucleotidylyl transferase"/>
    <property type="match status" value="1"/>
</dbReference>
<dbReference type="GO" id="GO:0008270">
    <property type="term" value="F:zinc ion binding"/>
    <property type="evidence" value="ECO:0007669"/>
    <property type="project" value="UniProtKB-UniRule"/>
</dbReference>
<keyword evidence="10 14" id="KW-0648">Protein biosynthesis</keyword>
<comment type="subunit">
    <text evidence="3 14">Monomer.</text>
</comment>
<accession>A0A7X2IKX4</accession>
<comment type="cofactor">
    <cofactor evidence="14">
        <name>Zn(2+)</name>
        <dbReference type="ChEBI" id="CHEBI:29105"/>
    </cofactor>
    <text evidence="14">Binds 1 zinc ion per subunit.</text>
</comment>
<dbReference type="InterPro" id="IPR001412">
    <property type="entry name" value="aa-tRNA-synth_I_CS"/>
</dbReference>
<feature type="binding site" evidence="14">
    <location>
        <position position="918"/>
    </location>
    <ligand>
        <name>Zn(2+)</name>
        <dbReference type="ChEBI" id="CHEBI:29105"/>
    </ligand>
</feature>
<evidence type="ECO:0000256" key="6">
    <source>
        <dbReference type="ARBA" id="ARBA00022723"/>
    </source>
</evidence>
<dbReference type="GO" id="GO:0005829">
    <property type="term" value="C:cytosol"/>
    <property type="evidence" value="ECO:0007669"/>
    <property type="project" value="TreeGrafter"/>
</dbReference>
<dbReference type="Gene3D" id="3.90.740.10">
    <property type="entry name" value="Valyl/Leucyl/Isoleucyl-tRNA synthetase, editing domain"/>
    <property type="match status" value="1"/>
</dbReference>
<feature type="domain" description="Aminoacyl-tRNA synthetase class Ia" evidence="15">
    <location>
        <begin position="33"/>
        <end position="661"/>
    </location>
</feature>
<dbReference type="InterPro" id="IPR050081">
    <property type="entry name" value="Ile-tRNA_ligase"/>
</dbReference>
<dbReference type="GO" id="GO:0005524">
    <property type="term" value="F:ATP binding"/>
    <property type="evidence" value="ECO:0007669"/>
    <property type="project" value="UniProtKB-UniRule"/>
</dbReference>
<reference evidence="18 19" key="1">
    <citation type="submission" date="2019-11" db="EMBL/GenBank/DDBJ databases">
        <title>Novel species isolated from a subtropical stream in China.</title>
        <authorList>
            <person name="Lu H."/>
        </authorList>
    </citation>
    <scope>NUCLEOTIDE SEQUENCE [LARGE SCALE GENOMIC DNA]</scope>
    <source>
        <strain evidence="18 19">FT92W</strain>
    </source>
</reference>
<feature type="binding site" evidence="14">
    <location>
        <position position="935"/>
    </location>
    <ligand>
        <name>Zn(2+)</name>
        <dbReference type="ChEBI" id="CHEBI:29105"/>
    </ligand>
</feature>
<feature type="binding site" evidence="14">
    <location>
        <position position="582"/>
    </location>
    <ligand>
        <name>L-isoleucyl-5'-AMP</name>
        <dbReference type="ChEBI" id="CHEBI:178002"/>
    </ligand>
</feature>
<dbReference type="CDD" id="cd07960">
    <property type="entry name" value="Anticodon_Ia_Ile_BEm"/>
    <property type="match status" value="1"/>
</dbReference>
<keyword evidence="5 14" id="KW-0436">Ligase</keyword>
<keyword evidence="6 14" id="KW-0479">Metal-binding</keyword>
<evidence type="ECO:0000256" key="13">
    <source>
        <dbReference type="ARBA" id="ARBA00048359"/>
    </source>
</evidence>
<dbReference type="FunFam" id="1.10.730.20:FF:000001">
    <property type="entry name" value="Isoleucine--tRNA ligase"/>
    <property type="match status" value="1"/>
</dbReference>
<dbReference type="InterPro" id="IPR002301">
    <property type="entry name" value="Ile-tRNA-ligase"/>
</dbReference>
<feature type="binding site" evidence="14">
    <location>
        <position position="626"/>
    </location>
    <ligand>
        <name>ATP</name>
        <dbReference type="ChEBI" id="CHEBI:30616"/>
    </ligand>
</feature>
<dbReference type="InterPro" id="IPR013155">
    <property type="entry name" value="M/V/L/I-tRNA-synth_anticd-bd"/>
</dbReference>
<evidence type="ECO:0000256" key="14">
    <source>
        <dbReference type="HAMAP-Rule" id="MF_02002"/>
    </source>
</evidence>
<feature type="short sequence motif" description="'HIGH' region" evidence="14">
    <location>
        <begin position="63"/>
        <end position="73"/>
    </location>
</feature>
<dbReference type="InterPro" id="IPR033708">
    <property type="entry name" value="Anticodon_Ile_BEm"/>
</dbReference>
<sequence>MSDNKKAPSKYPVNMTETPFPMRGDLAKREPNWVKEWQDKKIYQRIRKAAKGRPKFVLHDGPPYANGDIHIGHAVNKILKDMVVKSRTMSGFDAPYVPGWDCHGMPIEIQIEKQYGKNLPTAEVLTKARAYAHEQIERQKKDFIRLGVLGEWENPYLTMNYGNEADELRALGKMLEKGYVYRGLKPVNWCFDCGSALAEAEVEYKDKRDPAIDVGFAFAEHDKLAAAFDLPKLPTENGFIVIWTTTPWTIPSNQALNVHPEVKYALVETNRDGQPLLLILAQDLVESCLSRYKLEGTTIGTATGAALAGIRFKHPLHARDAFFDRYSPMYLAEYVTTESGTGVVHSAPAYGLDDFISCKAHGMKDDEILKPVMGDGKYVSTLPLFGGMTIWEASKPICDALREAGALFELKMFDHSYMHCWRHKTPIVYRATSQWFAGMDAHPKDGGPTLRQAALKGVDATRFFPDWGQARLHGMIANRPDWTLSRQRQWGVPMAFFIHKETGELHPRTPELLEQVAQLIAKSGIDAWQALDPATLLGDDAAHYEKNKDTLDVWFDSGTTHQTVLRGSHPDQSHFPADLYLEGSDQHRGWFHSSLLTSAMLNGSAPYKALLTHGFVVDGEGKKMSKSVGNTVSPQDVSNKLGADILRLWVAATDYTGELSISDEILKRVTESYRRIRNTLRFLLANTSDFDNAKNAVPVAELLEIDRYAMAATAALQKEIAAHYDNYEFHPVVSKLQNFCSEDLGGFYLDILKDRLYTSAVDSHARRSAQTALWHITQSLLRVMAPMLSFTAEEAWAVFAGKEAFAASDETIFTQTYWEFPAVADAEALLAKYAALRAVRADVTKQLEEVRTSGAIGSSLQAELLIKASGDKYALLASLDEDLKFVFITSQAQVAQVASEADEAVEVKASEAAKCERCWHYRADVGTHADHPGLCGRCHSNLFGAGEKRKFA</sequence>
<dbReference type="EC" id="6.1.1.5" evidence="14"/>
<dbReference type="GO" id="GO:0002161">
    <property type="term" value="F:aminoacyl-tRNA deacylase activity"/>
    <property type="evidence" value="ECO:0007669"/>
    <property type="project" value="InterPro"/>
</dbReference>
<dbReference type="Gene3D" id="3.40.50.620">
    <property type="entry name" value="HUPs"/>
    <property type="match status" value="2"/>
</dbReference>
<dbReference type="SUPFAM" id="SSF47323">
    <property type="entry name" value="Anticodon-binding domain of a subclass of class I aminoacyl-tRNA synthetases"/>
    <property type="match status" value="1"/>
</dbReference>
<evidence type="ECO:0000256" key="4">
    <source>
        <dbReference type="ARBA" id="ARBA00022490"/>
    </source>
</evidence>
<dbReference type="PANTHER" id="PTHR42765">
    <property type="entry name" value="SOLEUCYL-TRNA SYNTHETASE"/>
    <property type="match status" value="1"/>
</dbReference>